<dbReference type="PANTHER" id="PTHR11227">
    <property type="entry name" value="WD-REPEAT PROTEIN INTERACTING WITH PHOSPHOINOSIDES WIPI -RELATED"/>
    <property type="match status" value="1"/>
</dbReference>
<dbReference type="InterPro" id="IPR001680">
    <property type="entry name" value="WD40_rpt"/>
</dbReference>
<keyword evidence="2" id="KW-0677">Repeat</keyword>
<dbReference type="SUPFAM" id="SSF50978">
    <property type="entry name" value="WD40 repeat-like"/>
    <property type="match status" value="1"/>
</dbReference>
<comment type="caution">
    <text evidence="5">The sequence shown here is derived from an EMBL/GenBank/DDBJ whole genome shotgun (WGS) entry which is preliminary data.</text>
</comment>
<gene>
    <name evidence="5" type="ORF">BV898_18156</name>
</gene>
<dbReference type="GO" id="GO:0005737">
    <property type="term" value="C:cytoplasm"/>
    <property type="evidence" value="ECO:0007669"/>
    <property type="project" value="UniProtKB-ARBA"/>
</dbReference>
<dbReference type="InterPro" id="IPR048720">
    <property type="entry name" value="PROPPIN"/>
</dbReference>
<dbReference type="GO" id="GO:0006914">
    <property type="term" value="P:autophagy"/>
    <property type="evidence" value="ECO:0007669"/>
    <property type="project" value="UniProtKB-KW"/>
</dbReference>
<reference evidence="6" key="1">
    <citation type="submission" date="2017-01" db="EMBL/GenBank/DDBJ databases">
        <title>Comparative genomics of anhydrobiosis in the tardigrade Hypsibius dujardini.</title>
        <authorList>
            <person name="Yoshida Y."/>
            <person name="Koutsovoulos G."/>
            <person name="Laetsch D."/>
            <person name="Stevens L."/>
            <person name="Kumar S."/>
            <person name="Horikawa D."/>
            <person name="Ishino K."/>
            <person name="Komine S."/>
            <person name="Tomita M."/>
            <person name="Blaxter M."/>
            <person name="Arakawa K."/>
        </authorList>
    </citation>
    <scope>NUCLEOTIDE SEQUENCE [LARGE SCALE GENOMIC DNA]</scope>
    <source>
        <strain evidence="6">Z151</strain>
    </source>
</reference>
<dbReference type="OrthoDB" id="1667587at2759"/>
<dbReference type="Proteomes" id="UP000192578">
    <property type="component" value="Unassembled WGS sequence"/>
</dbReference>
<dbReference type="Gene3D" id="2.130.10.10">
    <property type="entry name" value="YVTN repeat-like/Quinoprotein amine dehydrogenase"/>
    <property type="match status" value="1"/>
</dbReference>
<keyword evidence="1" id="KW-0853">WD repeat</keyword>
<keyword evidence="3" id="KW-0072">Autophagy</keyword>
<dbReference type="Pfam" id="PF21032">
    <property type="entry name" value="PROPPIN"/>
    <property type="match status" value="1"/>
</dbReference>
<protein>
    <submittedName>
        <fullName evidence="5">WD repeat domain phosphoinositide-interacting protein 3</fullName>
    </submittedName>
</protein>
<evidence type="ECO:0000313" key="6">
    <source>
        <dbReference type="Proteomes" id="UP000192578"/>
    </source>
</evidence>
<proteinExistence type="inferred from homology"/>
<name>A0A9X6RMU0_HYPEX</name>
<evidence type="ECO:0000256" key="3">
    <source>
        <dbReference type="ARBA" id="ARBA00023006"/>
    </source>
</evidence>
<evidence type="ECO:0000256" key="2">
    <source>
        <dbReference type="ARBA" id="ARBA00022737"/>
    </source>
</evidence>
<comment type="similarity">
    <text evidence="4">Belongs to the WD repeat PROPPIN family.</text>
</comment>
<evidence type="ECO:0000256" key="4">
    <source>
        <dbReference type="ARBA" id="ARBA00025740"/>
    </source>
</evidence>
<evidence type="ECO:0000313" key="5">
    <source>
        <dbReference type="EMBL" id="OWA53734.1"/>
    </source>
</evidence>
<dbReference type="InterPro" id="IPR036322">
    <property type="entry name" value="WD40_repeat_dom_sf"/>
</dbReference>
<dbReference type="AlphaFoldDB" id="A0A9X6RMU0"/>
<organism evidence="5 6">
    <name type="scientific">Hypsibius exemplaris</name>
    <name type="common">Freshwater tardigrade</name>
    <dbReference type="NCBI Taxonomy" id="2072580"/>
    <lineage>
        <taxon>Eukaryota</taxon>
        <taxon>Metazoa</taxon>
        <taxon>Ecdysozoa</taxon>
        <taxon>Tardigrada</taxon>
        <taxon>Eutardigrada</taxon>
        <taxon>Parachela</taxon>
        <taxon>Hypsibioidea</taxon>
        <taxon>Hypsibiidae</taxon>
        <taxon>Hypsibius</taxon>
    </lineage>
</organism>
<accession>A0A9X6RMU0</accession>
<dbReference type="InterPro" id="IPR015943">
    <property type="entry name" value="WD40/YVTN_repeat-like_dom_sf"/>
</dbReference>
<dbReference type="SMART" id="SM00320">
    <property type="entry name" value="WD40"/>
    <property type="match status" value="2"/>
</dbReference>
<evidence type="ECO:0000256" key="1">
    <source>
        <dbReference type="ARBA" id="ARBA00022574"/>
    </source>
</evidence>
<sequence>MLFRCNYLALVGGGSHPKFPPNKVIIWDDLKKSHVVELEFPQEVRAVRLRKIELWLILDETVRVYTFTQKPQQLNVFETCHNPKGLCALCPNSDNSLLVFPSRKTGHVDVVNLSCTEMAPLGIDAHKTALACLALNSVGNKLATASEKATLIRVFDTSSGSQLFELRRGANKADIFCIGFNLDSSLLCLSSDHGTIHIFSLGDTKEKKRPSFASAGNIVKYFGSTFSTIRLQVPNGAQCICAFGSDPNTVMEGEEGPTGSWSLHLKLSAFITNTIYQFNQWTIQHEKMAPSKLL</sequence>
<keyword evidence="6" id="KW-1185">Reference proteome</keyword>
<dbReference type="EMBL" id="MTYJ01000342">
    <property type="protein sequence ID" value="OWA53734.1"/>
    <property type="molecule type" value="Genomic_DNA"/>
</dbReference>